<evidence type="ECO:0000313" key="2">
    <source>
        <dbReference type="Proteomes" id="UP000793456"/>
    </source>
</evidence>
<sequence>MEVEKIRELSCRSLNCCLTELYLHNNSIKSISGALNHLTCLRLLFLHNNQIRGLDDTMHELRRMQQLQTATFFLNPISHQPGYRHHVIHCLPSLQVLDGKGEIYRHSEGTSDLSQKKSASVARCLFVVLSEVKSAERKKSFQMHSQERHRVLQSVAFCRRAT</sequence>
<dbReference type="EMBL" id="CM011687">
    <property type="protein sequence ID" value="TMS10618.1"/>
    <property type="molecule type" value="Genomic_DNA"/>
</dbReference>
<accession>A0ACD3QU14</accession>
<reference evidence="1" key="1">
    <citation type="submission" date="2018-11" db="EMBL/GenBank/DDBJ databases">
        <title>The sequence and de novo assembly of Larimichthys crocea genome using PacBio and Hi-C technologies.</title>
        <authorList>
            <person name="Xu P."/>
            <person name="Chen B."/>
            <person name="Zhou Z."/>
            <person name="Ke Q."/>
            <person name="Wu Y."/>
            <person name="Bai H."/>
            <person name="Pu F."/>
        </authorList>
    </citation>
    <scope>NUCLEOTIDE SEQUENCE</scope>
    <source>
        <tissue evidence="1">Muscle</tissue>
    </source>
</reference>
<comment type="caution">
    <text evidence="1">The sequence shown here is derived from an EMBL/GenBank/DDBJ whole genome shotgun (WGS) entry which is preliminary data.</text>
</comment>
<organism evidence="1 2">
    <name type="scientific">Larimichthys crocea</name>
    <name type="common">Large yellow croaker</name>
    <name type="synonym">Pseudosciaena crocea</name>
    <dbReference type="NCBI Taxonomy" id="215358"/>
    <lineage>
        <taxon>Eukaryota</taxon>
        <taxon>Metazoa</taxon>
        <taxon>Chordata</taxon>
        <taxon>Craniata</taxon>
        <taxon>Vertebrata</taxon>
        <taxon>Euteleostomi</taxon>
        <taxon>Actinopterygii</taxon>
        <taxon>Neopterygii</taxon>
        <taxon>Teleostei</taxon>
        <taxon>Neoteleostei</taxon>
        <taxon>Acanthomorphata</taxon>
        <taxon>Eupercaria</taxon>
        <taxon>Sciaenidae</taxon>
        <taxon>Larimichthys</taxon>
    </lineage>
</organism>
<evidence type="ECO:0000313" key="1">
    <source>
        <dbReference type="EMBL" id="TMS10618.1"/>
    </source>
</evidence>
<gene>
    <name evidence="1" type="ORF">E3U43_019611</name>
</gene>
<proteinExistence type="predicted"/>
<name>A0ACD3QU14_LARCR</name>
<keyword evidence="2" id="KW-1185">Reference proteome</keyword>
<protein>
    <submittedName>
        <fullName evidence="1">Uncharacterized protein</fullName>
    </submittedName>
</protein>
<dbReference type="Proteomes" id="UP000793456">
    <property type="component" value="Chromosome XIV"/>
</dbReference>